<dbReference type="EMBL" id="OZ034820">
    <property type="protein sequence ID" value="CAL1403730.1"/>
    <property type="molecule type" value="Genomic_DNA"/>
</dbReference>
<gene>
    <name evidence="2" type="ORF">LTRI10_LOCUS43637</name>
</gene>
<dbReference type="InterPro" id="IPR012337">
    <property type="entry name" value="RNaseH-like_sf"/>
</dbReference>
<dbReference type="InterPro" id="IPR036397">
    <property type="entry name" value="RNaseH_sf"/>
</dbReference>
<evidence type="ECO:0000313" key="3">
    <source>
        <dbReference type="Proteomes" id="UP001497516"/>
    </source>
</evidence>
<dbReference type="AlphaFoldDB" id="A0AAV2G288"/>
<evidence type="ECO:0000313" key="2">
    <source>
        <dbReference type="EMBL" id="CAL1403730.1"/>
    </source>
</evidence>
<dbReference type="Gene3D" id="3.30.420.10">
    <property type="entry name" value="Ribonuclease H-like superfamily/Ribonuclease H"/>
    <property type="match status" value="1"/>
</dbReference>
<reference evidence="2 3" key="1">
    <citation type="submission" date="2024-04" db="EMBL/GenBank/DDBJ databases">
        <authorList>
            <person name="Fracassetti M."/>
        </authorList>
    </citation>
    <scope>NUCLEOTIDE SEQUENCE [LARGE SCALE GENOMIC DNA]</scope>
</reference>
<protein>
    <recommendedName>
        <fullName evidence="1">RNase H type-1 domain-containing protein</fullName>
    </recommendedName>
</protein>
<evidence type="ECO:0000259" key="1">
    <source>
        <dbReference type="Pfam" id="PF13456"/>
    </source>
</evidence>
<dbReference type="SUPFAM" id="SSF53098">
    <property type="entry name" value="Ribonuclease H-like"/>
    <property type="match status" value="1"/>
</dbReference>
<sequence length="191" mass="21465">MRAQNWILEYRHEQQAAGGRRGQVARSKQWQPPEIGTLKVNTDAGCMGDEGTGLGMVVRDWTGAFRYAAVKREAEKWCPAVAEGRAVLFAIEKMNEQQLGPFVVESDCLTLMNTLRQQRMDLTELGTVCDSILQAEGVEDCYDWKHTHREANTVAHKLAHVQIGVNQCNSWVGFPPSFILNEMYLDSSHLA</sequence>
<keyword evidence="3" id="KW-1185">Reference proteome</keyword>
<dbReference type="CDD" id="cd06222">
    <property type="entry name" value="RNase_H_like"/>
    <property type="match status" value="1"/>
</dbReference>
<dbReference type="Proteomes" id="UP001497516">
    <property type="component" value="Chromosome 7"/>
</dbReference>
<dbReference type="Pfam" id="PF13456">
    <property type="entry name" value="RVT_3"/>
    <property type="match status" value="1"/>
</dbReference>
<dbReference type="GO" id="GO:0004523">
    <property type="term" value="F:RNA-DNA hybrid ribonuclease activity"/>
    <property type="evidence" value="ECO:0007669"/>
    <property type="project" value="InterPro"/>
</dbReference>
<name>A0AAV2G288_9ROSI</name>
<dbReference type="PANTHER" id="PTHR47074:SF11">
    <property type="entry name" value="REVERSE TRANSCRIPTASE-LIKE PROTEIN"/>
    <property type="match status" value="1"/>
</dbReference>
<dbReference type="InterPro" id="IPR052929">
    <property type="entry name" value="RNase_H-like_EbsB-rel"/>
</dbReference>
<dbReference type="GO" id="GO:0003676">
    <property type="term" value="F:nucleic acid binding"/>
    <property type="evidence" value="ECO:0007669"/>
    <property type="project" value="InterPro"/>
</dbReference>
<organism evidence="2 3">
    <name type="scientific">Linum trigynum</name>
    <dbReference type="NCBI Taxonomy" id="586398"/>
    <lineage>
        <taxon>Eukaryota</taxon>
        <taxon>Viridiplantae</taxon>
        <taxon>Streptophyta</taxon>
        <taxon>Embryophyta</taxon>
        <taxon>Tracheophyta</taxon>
        <taxon>Spermatophyta</taxon>
        <taxon>Magnoliopsida</taxon>
        <taxon>eudicotyledons</taxon>
        <taxon>Gunneridae</taxon>
        <taxon>Pentapetalae</taxon>
        <taxon>rosids</taxon>
        <taxon>fabids</taxon>
        <taxon>Malpighiales</taxon>
        <taxon>Linaceae</taxon>
        <taxon>Linum</taxon>
    </lineage>
</organism>
<proteinExistence type="predicted"/>
<feature type="domain" description="RNase H type-1" evidence="1">
    <location>
        <begin position="41"/>
        <end position="160"/>
    </location>
</feature>
<accession>A0AAV2G288</accession>
<dbReference type="InterPro" id="IPR044730">
    <property type="entry name" value="RNase_H-like_dom_plant"/>
</dbReference>
<dbReference type="InterPro" id="IPR002156">
    <property type="entry name" value="RNaseH_domain"/>
</dbReference>
<dbReference type="PANTHER" id="PTHR47074">
    <property type="entry name" value="BNAC02G40300D PROTEIN"/>
    <property type="match status" value="1"/>
</dbReference>